<evidence type="ECO:0000313" key="8">
    <source>
        <dbReference type="EMBL" id="KAK5692965.1"/>
    </source>
</evidence>
<dbReference type="PANTHER" id="PTHR12202:SF0">
    <property type="entry name" value="ESF1 HOMOLOG"/>
    <property type="match status" value="1"/>
</dbReference>
<dbReference type="GO" id="GO:0006364">
    <property type="term" value="P:rRNA processing"/>
    <property type="evidence" value="ECO:0007669"/>
    <property type="project" value="InterPro"/>
</dbReference>
<feature type="compositionally biased region" description="Basic residues" evidence="5">
    <location>
        <begin position="488"/>
        <end position="498"/>
    </location>
</feature>
<name>A0AAN7VU25_9PEZI</name>
<feature type="compositionally biased region" description="Basic and acidic residues" evidence="5">
    <location>
        <begin position="405"/>
        <end position="426"/>
    </location>
</feature>
<keyword evidence="3" id="KW-0175">Coiled coil</keyword>
<feature type="region of interest" description="Disordered" evidence="5">
    <location>
        <begin position="373"/>
        <end position="626"/>
    </location>
</feature>
<sequence length="714" mass="80773">MADQRFSALSRDPRYRLPSKKDKRTSVDPRFGELFTDQEFRKKATVDRYGRKIKSEQGTKDLERLYKLDKDDAPGRKKKESPEVVGSSEESAGSEEEVEVEDEEVAGKRDPARDGFSEPSSEEDSSEEEESDVEAELADETAGGEQTEDIPEGEVTRRLAAVNLDWDNIRATDILAVAASFITSGGRIERVTIYPSEFGRERLEREELEGPPREIFASSKRQAEAEEMDEEEDDEEEDEEDEEGSEDEDADEKIKQQLLKGQADEGQEFDTTALRQYQLERLRYYYAIIECDGKSAAKAIYDSMDGREYLSTANFFDLRFVPDDTEFDEAPKDECTRLPESYKPNDFRTEALTHSKVRLTWDDDDTTRKEVQKRAFSRGEIEDNDMQAYIGSDESDADSISSRKSAAEDRKARKKAEQRQLMREKLGLGSEPVAKSKSKKEEPVGDMQVTFTSGLSKAKDGKDGIFENEPQDAESTRERYIRKERDRKQMRKERRKASRHDAEAGDAESGADAVVEEAAAEDAGFNDPFFNDPASAAVVEKKAKKADRQKKREAQAAKDEEDASRRKELELLMAEDQADNVRHFDMREVEKAEKEAKRKGKKGKKSKKAAASEEVADAGPGFNVDSQDPRFKALFESHEYAIDPTNPRFKGTEGMKVLLEEGRKKRKRGGDEDDEVEDKPVKVKSKKGRAEAEPGNDNELKGLVARLKGTSKAR</sequence>
<dbReference type="GO" id="GO:0005730">
    <property type="term" value="C:nucleolus"/>
    <property type="evidence" value="ECO:0007669"/>
    <property type="project" value="UniProtKB-SubCell"/>
</dbReference>
<evidence type="ECO:0000259" key="6">
    <source>
        <dbReference type="Pfam" id="PF08159"/>
    </source>
</evidence>
<protein>
    <submittedName>
        <fullName evidence="8">Pre-rRNA-processing protein esf1</fullName>
    </submittedName>
</protein>
<feature type="domain" description="NUC153" evidence="6">
    <location>
        <begin position="628"/>
        <end position="656"/>
    </location>
</feature>
<feature type="region of interest" description="Disordered" evidence="5">
    <location>
        <begin position="203"/>
        <end position="252"/>
    </location>
</feature>
<comment type="subcellular location">
    <subcellularLocation>
        <location evidence="1">Nucleus</location>
        <location evidence="1">Nucleolus</location>
    </subcellularLocation>
</comment>
<dbReference type="Pfam" id="PF08159">
    <property type="entry name" value="NUC153"/>
    <property type="match status" value="1"/>
</dbReference>
<organism evidence="8 9">
    <name type="scientific">Elasticomyces elasticus</name>
    <dbReference type="NCBI Taxonomy" id="574655"/>
    <lineage>
        <taxon>Eukaryota</taxon>
        <taxon>Fungi</taxon>
        <taxon>Dikarya</taxon>
        <taxon>Ascomycota</taxon>
        <taxon>Pezizomycotina</taxon>
        <taxon>Dothideomycetes</taxon>
        <taxon>Dothideomycetidae</taxon>
        <taxon>Mycosphaerellales</taxon>
        <taxon>Teratosphaeriaceae</taxon>
        <taxon>Elasticomyces</taxon>
    </lineage>
</organism>
<feature type="compositionally biased region" description="Basic and acidic residues" evidence="5">
    <location>
        <begin position="474"/>
        <end position="487"/>
    </location>
</feature>
<feature type="region of interest" description="Disordered" evidence="5">
    <location>
        <begin position="1"/>
        <end position="154"/>
    </location>
</feature>
<evidence type="ECO:0000256" key="4">
    <source>
        <dbReference type="ARBA" id="ARBA00023242"/>
    </source>
</evidence>
<evidence type="ECO:0000256" key="2">
    <source>
        <dbReference type="ARBA" id="ARBA00009087"/>
    </source>
</evidence>
<proteinExistence type="inferred from homology"/>
<dbReference type="Pfam" id="PF25121">
    <property type="entry name" value="RRM_ESF1"/>
    <property type="match status" value="2"/>
</dbReference>
<feature type="compositionally biased region" description="Basic and acidic residues" evidence="5">
    <location>
        <begin position="38"/>
        <end position="75"/>
    </location>
</feature>
<dbReference type="EMBL" id="JAVRQU010000018">
    <property type="protein sequence ID" value="KAK5692965.1"/>
    <property type="molecule type" value="Genomic_DNA"/>
</dbReference>
<feature type="compositionally biased region" description="Basic and acidic residues" evidence="5">
    <location>
        <begin position="579"/>
        <end position="596"/>
    </location>
</feature>
<evidence type="ECO:0000259" key="7">
    <source>
        <dbReference type="Pfam" id="PF25121"/>
    </source>
</evidence>
<feature type="domain" description="ESF1 RRM" evidence="7">
    <location>
        <begin position="156"/>
        <end position="241"/>
    </location>
</feature>
<dbReference type="InterPro" id="IPR012580">
    <property type="entry name" value="NUC153"/>
</dbReference>
<feature type="compositionally biased region" description="Basic and acidic residues" evidence="5">
    <location>
        <begin position="550"/>
        <end position="570"/>
    </location>
</feature>
<evidence type="ECO:0000256" key="5">
    <source>
        <dbReference type="SAM" id="MobiDB-lite"/>
    </source>
</evidence>
<keyword evidence="4" id="KW-0539">Nucleus</keyword>
<feature type="region of interest" description="Disordered" evidence="5">
    <location>
        <begin position="661"/>
        <end position="714"/>
    </location>
</feature>
<evidence type="ECO:0000313" key="9">
    <source>
        <dbReference type="Proteomes" id="UP001310594"/>
    </source>
</evidence>
<evidence type="ECO:0000256" key="1">
    <source>
        <dbReference type="ARBA" id="ARBA00004604"/>
    </source>
</evidence>
<feature type="domain" description="ESF1 RRM" evidence="7">
    <location>
        <begin position="248"/>
        <end position="336"/>
    </location>
</feature>
<accession>A0AAN7VU25</accession>
<dbReference type="InterPro" id="IPR056750">
    <property type="entry name" value="RRM_ESF1"/>
</dbReference>
<feature type="compositionally biased region" description="Acidic residues" evidence="5">
    <location>
        <begin position="92"/>
        <end position="104"/>
    </location>
</feature>
<feature type="compositionally biased region" description="Acidic residues" evidence="5">
    <location>
        <begin position="225"/>
        <end position="251"/>
    </location>
</feature>
<gene>
    <name evidence="8" type="primary">ESF1</name>
    <name evidence="8" type="ORF">LTR97_010441</name>
</gene>
<feature type="compositionally biased region" description="Basic residues" evidence="5">
    <location>
        <begin position="597"/>
        <end position="608"/>
    </location>
</feature>
<reference evidence="8" key="1">
    <citation type="submission" date="2023-08" db="EMBL/GenBank/DDBJ databases">
        <title>Black Yeasts Isolated from many extreme environments.</title>
        <authorList>
            <person name="Coleine C."/>
            <person name="Stajich J.E."/>
            <person name="Selbmann L."/>
        </authorList>
    </citation>
    <scope>NUCLEOTIDE SEQUENCE</scope>
    <source>
        <strain evidence="8">CCFEE 5810</strain>
    </source>
</reference>
<comment type="similarity">
    <text evidence="2">Belongs to the ESF1 family.</text>
</comment>
<dbReference type="PANTHER" id="PTHR12202">
    <property type="entry name" value="ESF1 HOMOLOG"/>
    <property type="match status" value="1"/>
</dbReference>
<evidence type="ECO:0000256" key="3">
    <source>
        <dbReference type="ARBA" id="ARBA00023054"/>
    </source>
</evidence>
<feature type="compositionally biased region" description="Basic and acidic residues" evidence="5">
    <location>
        <begin position="203"/>
        <end position="212"/>
    </location>
</feature>
<dbReference type="InterPro" id="IPR039754">
    <property type="entry name" value="Esf1"/>
</dbReference>
<dbReference type="AlphaFoldDB" id="A0AAN7VU25"/>
<feature type="compositionally biased region" description="Acidic residues" evidence="5">
    <location>
        <begin position="120"/>
        <end position="139"/>
    </location>
</feature>
<dbReference type="GO" id="GO:0003723">
    <property type="term" value="F:RNA binding"/>
    <property type="evidence" value="ECO:0007669"/>
    <property type="project" value="TreeGrafter"/>
</dbReference>
<comment type="caution">
    <text evidence="8">The sequence shown here is derived from an EMBL/GenBank/DDBJ whole genome shotgun (WGS) entry which is preliminary data.</text>
</comment>
<dbReference type="Proteomes" id="UP001310594">
    <property type="component" value="Unassembled WGS sequence"/>
</dbReference>
<feature type="compositionally biased region" description="Basic and acidic residues" evidence="5">
    <location>
        <begin position="105"/>
        <end position="116"/>
    </location>
</feature>